<accession>A0A2C8F8X5</accession>
<evidence type="ECO:0000313" key="2">
    <source>
        <dbReference type="Proteomes" id="UP000219215"/>
    </source>
</evidence>
<organism evidence="1 2">
    <name type="scientific">Pseudodesulfovibrio profundus</name>
    <dbReference type="NCBI Taxonomy" id="57320"/>
    <lineage>
        <taxon>Bacteria</taxon>
        <taxon>Pseudomonadati</taxon>
        <taxon>Thermodesulfobacteriota</taxon>
        <taxon>Desulfovibrionia</taxon>
        <taxon>Desulfovibrionales</taxon>
        <taxon>Desulfovibrionaceae</taxon>
    </lineage>
</organism>
<dbReference type="KEGG" id="pprf:DPRO_2104"/>
<gene>
    <name evidence="1" type="ORF">DPRO_2104</name>
</gene>
<dbReference type="RefSeq" id="WP_162291173.1">
    <property type="nucleotide sequence ID" value="NZ_LT907975.1"/>
</dbReference>
<evidence type="ECO:0008006" key="3">
    <source>
        <dbReference type="Google" id="ProtNLM"/>
    </source>
</evidence>
<protein>
    <recommendedName>
        <fullName evidence="3">NUDIX hydrolase</fullName>
    </recommendedName>
</protein>
<proteinExistence type="predicted"/>
<dbReference type="OrthoDB" id="9811476at2"/>
<keyword evidence="2" id="KW-1185">Reference proteome</keyword>
<dbReference type="AlphaFoldDB" id="A0A2C8F8X5"/>
<dbReference type="InterPro" id="IPR007362">
    <property type="entry name" value="DUF429"/>
</dbReference>
<dbReference type="Pfam" id="PF04250">
    <property type="entry name" value="DUF429"/>
    <property type="match status" value="1"/>
</dbReference>
<dbReference type="Proteomes" id="UP000219215">
    <property type="component" value="Chromosome DPRO"/>
</dbReference>
<name>A0A2C8F8X5_9BACT</name>
<dbReference type="EMBL" id="LT907975">
    <property type="protein sequence ID" value="SOB59008.1"/>
    <property type="molecule type" value="Genomic_DNA"/>
</dbReference>
<sequence length="237" mass="26300">MKYVGVDGCRAGWFAVIIEENSVSCSLYAKFSSLWAAHDAAACIMVDIPIGLPDCAPYLRNADSLARKRLGGRGASIFTPGVRGVLDALDYPLACEVNRQLTGKKISKQFWNIVPKIKDVDCVVQANPSCREVVRESHPELCFSLAAGRELIHGKKSPEGIEERLAVIRSRHPDVHTLYEKALNSYYRKDVARDDIPDAMILAVTAWSSAGSLRSYPSPPQYDSRNVPMAIWYHEFS</sequence>
<evidence type="ECO:0000313" key="1">
    <source>
        <dbReference type="EMBL" id="SOB59008.1"/>
    </source>
</evidence>
<reference evidence="2" key="1">
    <citation type="submission" date="2017-09" db="EMBL/GenBank/DDBJ databases">
        <authorList>
            <person name="Regsiter A."/>
            <person name="William W."/>
        </authorList>
    </citation>
    <scope>NUCLEOTIDE SEQUENCE [LARGE SCALE GENOMIC DNA]</scope>
    <source>
        <strain evidence="2">500-1</strain>
    </source>
</reference>